<feature type="chain" id="PRO_5045619686" description="Lipoprotein" evidence="1">
    <location>
        <begin position="24"/>
        <end position="219"/>
    </location>
</feature>
<dbReference type="RefSeq" id="WP_206712877.1">
    <property type="nucleotide sequence ID" value="NZ_CP071091.1"/>
</dbReference>
<evidence type="ECO:0008006" key="4">
    <source>
        <dbReference type="Google" id="ProtNLM"/>
    </source>
</evidence>
<dbReference type="Proteomes" id="UP000663090">
    <property type="component" value="Chromosome"/>
</dbReference>
<proteinExistence type="predicted"/>
<reference evidence="2 3" key="1">
    <citation type="submission" date="2021-02" db="EMBL/GenBank/DDBJ databases">
        <title>De Novo genome assembly of isolated myxobacteria.</title>
        <authorList>
            <person name="Stevens D.C."/>
        </authorList>
    </citation>
    <scope>NUCLEOTIDE SEQUENCE [LARGE SCALE GENOMIC DNA]</scope>
    <source>
        <strain evidence="2 3">SCHIC003</strain>
    </source>
</reference>
<protein>
    <recommendedName>
        <fullName evidence="4">Lipoprotein</fullName>
    </recommendedName>
</protein>
<sequence length="219" mass="23305">MKTFNAWLCALGSLVLLSGSVGCSVEFPNDAPYTCDLDGDCGGDGYVCTSLPNNGPKYCCLPEPVEKCNSVDDDCDGLIDEMEGTCFTGPAEARGKGVCRDGQPACRQGGEVCLNEVTPTNETCNRLDDDCDGEVDEDFNLRTDRLNCGTCGTRCNTQQDCVEGVCQRRPESNCADGLDDDGDLLVDCEDRIDCPDNSACTRRVGGNRLPGTCQAGVCT</sequence>
<dbReference type="EMBL" id="CP071091">
    <property type="protein sequence ID" value="QSQ11117.1"/>
    <property type="molecule type" value="Genomic_DNA"/>
</dbReference>
<organism evidence="2 3">
    <name type="scientific">Myxococcus landrumensis</name>
    <dbReference type="NCBI Taxonomy" id="2813577"/>
    <lineage>
        <taxon>Bacteria</taxon>
        <taxon>Pseudomonadati</taxon>
        <taxon>Myxococcota</taxon>
        <taxon>Myxococcia</taxon>
        <taxon>Myxococcales</taxon>
        <taxon>Cystobacterineae</taxon>
        <taxon>Myxococcaceae</taxon>
        <taxon>Myxococcus</taxon>
    </lineage>
</organism>
<evidence type="ECO:0000256" key="1">
    <source>
        <dbReference type="SAM" id="SignalP"/>
    </source>
</evidence>
<dbReference type="PROSITE" id="PS51257">
    <property type="entry name" value="PROKAR_LIPOPROTEIN"/>
    <property type="match status" value="1"/>
</dbReference>
<keyword evidence="1" id="KW-0732">Signal</keyword>
<evidence type="ECO:0000313" key="2">
    <source>
        <dbReference type="EMBL" id="QSQ11117.1"/>
    </source>
</evidence>
<accession>A0ABX7MXE1</accession>
<evidence type="ECO:0000313" key="3">
    <source>
        <dbReference type="Proteomes" id="UP000663090"/>
    </source>
</evidence>
<feature type="signal peptide" evidence="1">
    <location>
        <begin position="1"/>
        <end position="23"/>
    </location>
</feature>
<gene>
    <name evidence="2" type="ORF">JY572_22110</name>
</gene>
<keyword evidence="3" id="KW-1185">Reference proteome</keyword>
<name>A0ABX7MXE1_9BACT</name>